<reference evidence="2 3" key="1">
    <citation type="journal article" date="2022" name="Allergy">
        <title>Genome assembly and annotation of Periplaneta americana reveal a comprehensive cockroach allergen profile.</title>
        <authorList>
            <person name="Wang L."/>
            <person name="Xiong Q."/>
            <person name="Saelim N."/>
            <person name="Wang L."/>
            <person name="Nong W."/>
            <person name="Wan A.T."/>
            <person name="Shi M."/>
            <person name="Liu X."/>
            <person name="Cao Q."/>
            <person name="Hui J.H.L."/>
            <person name="Sookrung N."/>
            <person name="Leung T.F."/>
            <person name="Tungtrongchitr A."/>
            <person name="Tsui S.K.W."/>
        </authorList>
    </citation>
    <scope>NUCLEOTIDE SEQUENCE [LARGE SCALE GENOMIC DNA]</scope>
    <source>
        <strain evidence="2">PWHHKU_190912</strain>
    </source>
</reference>
<dbReference type="InterPro" id="IPR050863">
    <property type="entry name" value="CenT-Element_Derived"/>
</dbReference>
<dbReference type="PANTHER" id="PTHR19303:SF73">
    <property type="entry name" value="PROTEIN PDC2"/>
    <property type="match status" value="1"/>
</dbReference>
<comment type="caution">
    <text evidence="2">The sequence shown here is derived from an EMBL/GenBank/DDBJ whole genome shotgun (WGS) entry which is preliminary data.</text>
</comment>
<dbReference type="Pfam" id="PF03184">
    <property type="entry name" value="DDE_1"/>
    <property type="match status" value="1"/>
</dbReference>
<sequence length="228" mass="26116">MTEWIGRLDRKMGRQKRNIILFLDNASSHPDIALENIKLVFFPPNTTSACQALDQGVVKNFKVHYCQCVVRHLLANMEMAKSVSQLSVSINLLDAVLWISSSIKEIIPQTVRNCFLKAGFSCNETSNPTNTYTTENKIKQFLMEFAAVDESGHKDFKYVHQLVKLAHREQILGIMLREDIRDDERIYKQCMKDEGGHISRKRICGSVTEILDTMRSKVPQFLKHASNN</sequence>
<dbReference type="EMBL" id="JAJSOF020000021">
    <property type="protein sequence ID" value="KAJ4437638.1"/>
    <property type="molecule type" value="Genomic_DNA"/>
</dbReference>
<keyword evidence="3" id="KW-1185">Reference proteome</keyword>
<name>A0ABQ8STW5_PERAM</name>
<protein>
    <recommendedName>
        <fullName evidence="1">DDE-1 domain-containing protein</fullName>
    </recommendedName>
</protein>
<evidence type="ECO:0000313" key="3">
    <source>
        <dbReference type="Proteomes" id="UP001148838"/>
    </source>
</evidence>
<dbReference type="PANTHER" id="PTHR19303">
    <property type="entry name" value="TRANSPOSON"/>
    <property type="match status" value="1"/>
</dbReference>
<gene>
    <name evidence="2" type="ORF">ANN_17783</name>
</gene>
<evidence type="ECO:0000313" key="2">
    <source>
        <dbReference type="EMBL" id="KAJ4437638.1"/>
    </source>
</evidence>
<dbReference type="InterPro" id="IPR004875">
    <property type="entry name" value="DDE_SF_endonuclease_dom"/>
</dbReference>
<feature type="domain" description="DDE-1" evidence="1">
    <location>
        <begin position="1"/>
        <end position="115"/>
    </location>
</feature>
<accession>A0ABQ8STW5</accession>
<dbReference type="Proteomes" id="UP001148838">
    <property type="component" value="Unassembled WGS sequence"/>
</dbReference>
<organism evidence="2 3">
    <name type="scientific">Periplaneta americana</name>
    <name type="common">American cockroach</name>
    <name type="synonym">Blatta americana</name>
    <dbReference type="NCBI Taxonomy" id="6978"/>
    <lineage>
        <taxon>Eukaryota</taxon>
        <taxon>Metazoa</taxon>
        <taxon>Ecdysozoa</taxon>
        <taxon>Arthropoda</taxon>
        <taxon>Hexapoda</taxon>
        <taxon>Insecta</taxon>
        <taxon>Pterygota</taxon>
        <taxon>Neoptera</taxon>
        <taxon>Polyneoptera</taxon>
        <taxon>Dictyoptera</taxon>
        <taxon>Blattodea</taxon>
        <taxon>Blattoidea</taxon>
        <taxon>Blattidae</taxon>
        <taxon>Blattinae</taxon>
        <taxon>Periplaneta</taxon>
    </lineage>
</organism>
<proteinExistence type="predicted"/>
<evidence type="ECO:0000259" key="1">
    <source>
        <dbReference type="Pfam" id="PF03184"/>
    </source>
</evidence>